<organism evidence="3 4">
    <name type="scientific">Ilex paraguariensis</name>
    <name type="common">yerba mate</name>
    <dbReference type="NCBI Taxonomy" id="185542"/>
    <lineage>
        <taxon>Eukaryota</taxon>
        <taxon>Viridiplantae</taxon>
        <taxon>Streptophyta</taxon>
        <taxon>Embryophyta</taxon>
        <taxon>Tracheophyta</taxon>
        <taxon>Spermatophyta</taxon>
        <taxon>Magnoliopsida</taxon>
        <taxon>eudicotyledons</taxon>
        <taxon>Gunneridae</taxon>
        <taxon>Pentapetalae</taxon>
        <taxon>asterids</taxon>
        <taxon>campanulids</taxon>
        <taxon>Aquifoliales</taxon>
        <taxon>Aquifoliaceae</taxon>
        <taxon>Ilex</taxon>
    </lineage>
</organism>
<evidence type="ECO:0000313" key="4">
    <source>
        <dbReference type="Proteomes" id="UP001642360"/>
    </source>
</evidence>
<dbReference type="EMBL" id="CAUOFW020005057">
    <property type="protein sequence ID" value="CAK9168324.1"/>
    <property type="molecule type" value="Genomic_DNA"/>
</dbReference>
<evidence type="ECO:0000259" key="2">
    <source>
        <dbReference type="PROSITE" id="PS50994"/>
    </source>
</evidence>
<proteinExistence type="predicted"/>
<keyword evidence="4" id="KW-1185">Reference proteome</keyword>
<keyword evidence="1" id="KW-0812">Transmembrane</keyword>
<comment type="caution">
    <text evidence="3">The sequence shown here is derived from an EMBL/GenBank/DDBJ whole genome shotgun (WGS) entry which is preliminary data.</text>
</comment>
<dbReference type="Proteomes" id="UP001642360">
    <property type="component" value="Unassembled WGS sequence"/>
</dbReference>
<dbReference type="InterPro" id="IPR039537">
    <property type="entry name" value="Retrotran_Ty1/copia-like"/>
</dbReference>
<keyword evidence="1" id="KW-0472">Membrane</keyword>
<sequence>MFLCFPYKLCIVMYGAQLLTGFRNYVSFIDEYTRFSWIFLMTTKSEVCSIFCKFKKYVETLLSHHLKVFQSDGGGEYQSTLLKPFLSSSFIIHQKSCPYTSQQNGLAERKHWYIVEIALTFLAFIFTLPYCYVLVE</sequence>
<dbReference type="PANTHER" id="PTHR42648:SF26">
    <property type="entry name" value="INTEGRASE CATALYTIC DOMAIN-CONTAINING PROTEIN"/>
    <property type="match status" value="1"/>
</dbReference>
<dbReference type="InterPro" id="IPR012337">
    <property type="entry name" value="RNaseH-like_sf"/>
</dbReference>
<feature type="domain" description="Integrase catalytic" evidence="2">
    <location>
        <begin position="2"/>
        <end position="136"/>
    </location>
</feature>
<protein>
    <recommendedName>
        <fullName evidence="2">Integrase catalytic domain-containing protein</fullName>
    </recommendedName>
</protein>
<dbReference type="Gene3D" id="3.30.420.10">
    <property type="entry name" value="Ribonuclease H-like superfamily/Ribonuclease H"/>
    <property type="match status" value="1"/>
</dbReference>
<dbReference type="InterPro" id="IPR001584">
    <property type="entry name" value="Integrase_cat-core"/>
</dbReference>
<reference evidence="3 4" key="1">
    <citation type="submission" date="2024-02" db="EMBL/GenBank/DDBJ databases">
        <authorList>
            <person name="Vignale AGUSTIN F."/>
            <person name="Sosa J E."/>
            <person name="Modenutti C."/>
        </authorList>
    </citation>
    <scope>NUCLEOTIDE SEQUENCE [LARGE SCALE GENOMIC DNA]</scope>
</reference>
<dbReference type="AlphaFoldDB" id="A0ABC8TG62"/>
<dbReference type="PANTHER" id="PTHR42648">
    <property type="entry name" value="TRANSPOSASE, PUTATIVE-RELATED"/>
    <property type="match status" value="1"/>
</dbReference>
<feature type="transmembrane region" description="Helical" evidence="1">
    <location>
        <begin position="112"/>
        <end position="135"/>
    </location>
</feature>
<keyword evidence="1" id="KW-1133">Transmembrane helix</keyword>
<dbReference type="InterPro" id="IPR036397">
    <property type="entry name" value="RNaseH_sf"/>
</dbReference>
<dbReference type="PROSITE" id="PS50994">
    <property type="entry name" value="INTEGRASE"/>
    <property type="match status" value="1"/>
</dbReference>
<dbReference type="SUPFAM" id="SSF53098">
    <property type="entry name" value="Ribonuclease H-like"/>
    <property type="match status" value="1"/>
</dbReference>
<name>A0ABC8TG62_9AQUA</name>
<evidence type="ECO:0000313" key="3">
    <source>
        <dbReference type="EMBL" id="CAK9168324.1"/>
    </source>
</evidence>
<gene>
    <name evidence="3" type="ORF">ILEXP_LOCUS37704</name>
</gene>
<evidence type="ECO:0000256" key="1">
    <source>
        <dbReference type="SAM" id="Phobius"/>
    </source>
</evidence>
<accession>A0ABC8TG62</accession>